<name>A0ABS8Q9E8_9BURK</name>
<feature type="transmembrane region" description="Helical" evidence="7">
    <location>
        <begin position="6"/>
        <end position="27"/>
    </location>
</feature>
<comment type="subcellular location">
    <subcellularLocation>
        <location evidence="1">Cell membrane</location>
        <topology evidence="1">Multi-pass membrane protein</topology>
    </subcellularLocation>
</comment>
<evidence type="ECO:0000256" key="7">
    <source>
        <dbReference type="SAM" id="Phobius"/>
    </source>
</evidence>
<dbReference type="EMBL" id="JAJNOC010000007">
    <property type="protein sequence ID" value="MCD2518367.1"/>
    <property type="molecule type" value="Genomic_DNA"/>
</dbReference>
<dbReference type="Gene3D" id="3.30.240.20">
    <property type="entry name" value="bsu07140 like domains"/>
    <property type="match status" value="1"/>
</dbReference>
<evidence type="ECO:0000256" key="3">
    <source>
        <dbReference type="ARBA" id="ARBA00022475"/>
    </source>
</evidence>
<protein>
    <submittedName>
        <fullName evidence="10">DUF421 domain-containing protein</fullName>
    </submittedName>
</protein>
<accession>A0ABS8Q9E8</accession>
<evidence type="ECO:0000313" key="10">
    <source>
        <dbReference type="EMBL" id="MCD2518367.1"/>
    </source>
</evidence>
<feature type="domain" description="YetF C-terminal" evidence="8">
    <location>
        <begin position="87"/>
        <end position="158"/>
    </location>
</feature>
<dbReference type="Pfam" id="PF04239">
    <property type="entry name" value="DUF421"/>
    <property type="match status" value="1"/>
</dbReference>
<keyword evidence="3" id="KW-1003">Cell membrane</keyword>
<dbReference type="PANTHER" id="PTHR34582">
    <property type="entry name" value="UPF0702 TRANSMEMBRANE PROTEIN YCAP"/>
    <property type="match status" value="1"/>
</dbReference>
<reference evidence="10" key="1">
    <citation type="submission" date="2021-11" db="EMBL/GenBank/DDBJ databases">
        <title>The complete genome of Massilia sp sp. G4R7.</title>
        <authorList>
            <person name="Liu L."/>
            <person name="Yue J."/>
            <person name="Yuan J."/>
            <person name="Yang F."/>
            <person name="Li L."/>
        </authorList>
    </citation>
    <scope>NUCLEOTIDE SEQUENCE</scope>
    <source>
        <strain evidence="10">G4R7</strain>
    </source>
</reference>
<evidence type="ECO:0000313" key="11">
    <source>
        <dbReference type="Proteomes" id="UP001179361"/>
    </source>
</evidence>
<evidence type="ECO:0000256" key="4">
    <source>
        <dbReference type="ARBA" id="ARBA00022692"/>
    </source>
</evidence>
<organism evidence="10 11">
    <name type="scientific">Massilia phyllostachyos</name>
    <dbReference type="NCBI Taxonomy" id="2898585"/>
    <lineage>
        <taxon>Bacteria</taxon>
        <taxon>Pseudomonadati</taxon>
        <taxon>Pseudomonadota</taxon>
        <taxon>Betaproteobacteria</taxon>
        <taxon>Burkholderiales</taxon>
        <taxon>Oxalobacteraceae</taxon>
        <taxon>Telluria group</taxon>
        <taxon>Massilia</taxon>
    </lineage>
</organism>
<feature type="domain" description="YetF-like N-terminal transmembrane" evidence="9">
    <location>
        <begin position="17"/>
        <end position="83"/>
    </location>
</feature>
<feature type="transmembrane region" description="Helical" evidence="7">
    <location>
        <begin position="39"/>
        <end position="58"/>
    </location>
</feature>
<dbReference type="Proteomes" id="UP001179361">
    <property type="component" value="Unassembled WGS sequence"/>
</dbReference>
<comment type="similarity">
    <text evidence="2">Belongs to the UPF0702 family.</text>
</comment>
<dbReference type="InterPro" id="IPR023090">
    <property type="entry name" value="UPF0702_alpha/beta_dom_sf"/>
</dbReference>
<evidence type="ECO:0000259" key="8">
    <source>
        <dbReference type="Pfam" id="PF04239"/>
    </source>
</evidence>
<dbReference type="InterPro" id="IPR048454">
    <property type="entry name" value="YetF_N"/>
</dbReference>
<keyword evidence="4 7" id="KW-0812">Transmembrane</keyword>
<evidence type="ECO:0000259" key="9">
    <source>
        <dbReference type="Pfam" id="PF20730"/>
    </source>
</evidence>
<evidence type="ECO:0000256" key="5">
    <source>
        <dbReference type="ARBA" id="ARBA00022989"/>
    </source>
</evidence>
<evidence type="ECO:0000256" key="2">
    <source>
        <dbReference type="ARBA" id="ARBA00006448"/>
    </source>
</evidence>
<gene>
    <name evidence="10" type="ORF">LQ564_18870</name>
</gene>
<dbReference type="PANTHER" id="PTHR34582:SF6">
    <property type="entry name" value="UPF0702 TRANSMEMBRANE PROTEIN YCAP"/>
    <property type="match status" value="1"/>
</dbReference>
<proteinExistence type="inferred from homology"/>
<evidence type="ECO:0000256" key="1">
    <source>
        <dbReference type="ARBA" id="ARBA00004651"/>
    </source>
</evidence>
<comment type="caution">
    <text evidence="10">The sequence shown here is derived from an EMBL/GenBank/DDBJ whole genome shotgun (WGS) entry which is preliminary data.</text>
</comment>
<evidence type="ECO:0000256" key="6">
    <source>
        <dbReference type="ARBA" id="ARBA00023136"/>
    </source>
</evidence>
<keyword evidence="6 7" id="KW-0472">Membrane</keyword>
<keyword evidence="11" id="KW-1185">Reference proteome</keyword>
<feature type="transmembrane region" description="Helical" evidence="7">
    <location>
        <begin position="64"/>
        <end position="86"/>
    </location>
</feature>
<dbReference type="InterPro" id="IPR007353">
    <property type="entry name" value="DUF421"/>
</dbReference>
<dbReference type="Pfam" id="PF20730">
    <property type="entry name" value="YetF_N"/>
    <property type="match status" value="1"/>
</dbReference>
<keyword evidence="5 7" id="KW-1133">Transmembrane helix</keyword>
<dbReference type="RefSeq" id="WP_231059656.1">
    <property type="nucleotide sequence ID" value="NZ_JAJNOC010000007.1"/>
</dbReference>
<sequence>MWFESWHNIYRVIVVGIVAYAGLIVLLRLSGNRSLSKMNAFDLVVTVAFGSTLSSILLSRDVTLATGLAALALLVALQLALTWLSVRSSAVSRLVKTRPTVLLREGRLCHEALKRVRITSDEVEGAVRRHGHGSLRDIDLVVLETDGSLSVIPASQAGDRSAYGKLRDGAP</sequence>